<dbReference type="KEGG" id="nhy:JQS43_13595"/>
<dbReference type="Pfam" id="PF01614">
    <property type="entry name" value="IclR_C"/>
    <property type="match status" value="1"/>
</dbReference>
<dbReference type="SMART" id="SM00346">
    <property type="entry name" value="HTH_ICLR"/>
    <property type="match status" value="1"/>
</dbReference>
<dbReference type="InterPro" id="IPR005471">
    <property type="entry name" value="Tscrpt_reg_IclR_N"/>
</dbReference>
<feature type="compositionally biased region" description="Low complexity" evidence="4">
    <location>
        <begin position="260"/>
        <end position="274"/>
    </location>
</feature>
<organism evidence="7 8">
    <name type="scientific">Natronosporangium hydrolyticum</name>
    <dbReference type="NCBI Taxonomy" id="2811111"/>
    <lineage>
        <taxon>Bacteria</taxon>
        <taxon>Bacillati</taxon>
        <taxon>Actinomycetota</taxon>
        <taxon>Actinomycetes</taxon>
        <taxon>Micromonosporales</taxon>
        <taxon>Micromonosporaceae</taxon>
        <taxon>Natronosporangium</taxon>
    </lineage>
</organism>
<dbReference type="InterPro" id="IPR036388">
    <property type="entry name" value="WH-like_DNA-bd_sf"/>
</dbReference>
<dbReference type="GO" id="GO:0045892">
    <property type="term" value="P:negative regulation of DNA-templated transcription"/>
    <property type="evidence" value="ECO:0007669"/>
    <property type="project" value="TreeGrafter"/>
</dbReference>
<dbReference type="SUPFAM" id="SSF46785">
    <property type="entry name" value="Winged helix' DNA-binding domain"/>
    <property type="match status" value="1"/>
</dbReference>
<dbReference type="GO" id="GO:0003677">
    <property type="term" value="F:DNA binding"/>
    <property type="evidence" value="ECO:0007669"/>
    <property type="project" value="UniProtKB-KW"/>
</dbReference>
<evidence type="ECO:0000256" key="2">
    <source>
        <dbReference type="ARBA" id="ARBA00023125"/>
    </source>
</evidence>
<reference evidence="7" key="1">
    <citation type="submission" date="2021-02" db="EMBL/GenBank/DDBJ databases">
        <title>Natrosporangium hydrolyticum gen. nov., sp. nov, a haloalkaliphilic actinobacterium from a soda solonchak soil.</title>
        <authorList>
            <person name="Sorokin D.Y."/>
            <person name="Khijniak T.V."/>
            <person name="Zakharycheva A.P."/>
            <person name="Boueva O.V."/>
            <person name="Ariskina E.V."/>
            <person name="Hahnke R.L."/>
            <person name="Bunk B."/>
            <person name="Sproer C."/>
            <person name="Schumann P."/>
            <person name="Evtushenko L.I."/>
            <person name="Kublanov I.V."/>
        </authorList>
    </citation>
    <scope>NUCLEOTIDE SEQUENCE</scope>
    <source>
        <strain evidence="7">DSM 106523</strain>
    </source>
</reference>
<dbReference type="AlphaFoldDB" id="A0A895YBM9"/>
<feature type="region of interest" description="Disordered" evidence="4">
    <location>
        <begin position="251"/>
        <end position="327"/>
    </location>
</feature>
<evidence type="ECO:0000259" key="6">
    <source>
        <dbReference type="PROSITE" id="PS51078"/>
    </source>
</evidence>
<dbReference type="PROSITE" id="PS51077">
    <property type="entry name" value="HTH_ICLR"/>
    <property type="match status" value="1"/>
</dbReference>
<dbReference type="PANTHER" id="PTHR30136">
    <property type="entry name" value="HELIX-TURN-HELIX TRANSCRIPTIONAL REGULATOR, ICLR FAMILY"/>
    <property type="match status" value="1"/>
</dbReference>
<dbReference type="InterPro" id="IPR029016">
    <property type="entry name" value="GAF-like_dom_sf"/>
</dbReference>
<dbReference type="PANTHER" id="PTHR30136:SF2">
    <property type="entry name" value="TRANSCRIPTIONAL REGULATOR ICLR"/>
    <property type="match status" value="1"/>
</dbReference>
<evidence type="ECO:0000313" key="7">
    <source>
        <dbReference type="EMBL" id="QSB12729.1"/>
    </source>
</evidence>
<feature type="domain" description="HTH iclR-type" evidence="5">
    <location>
        <begin position="5"/>
        <end position="67"/>
    </location>
</feature>
<evidence type="ECO:0000313" key="8">
    <source>
        <dbReference type="Proteomes" id="UP000662857"/>
    </source>
</evidence>
<evidence type="ECO:0000259" key="5">
    <source>
        <dbReference type="PROSITE" id="PS51077"/>
    </source>
</evidence>
<dbReference type="Gene3D" id="3.30.450.40">
    <property type="match status" value="1"/>
</dbReference>
<keyword evidence="1" id="KW-0805">Transcription regulation</keyword>
<keyword evidence="8" id="KW-1185">Reference proteome</keyword>
<gene>
    <name evidence="7" type="ORF">JQS43_13595</name>
</gene>
<keyword evidence="3" id="KW-0804">Transcription</keyword>
<feature type="compositionally biased region" description="Pro residues" evidence="4">
    <location>
        <begin position="310"/>
        <end position="321"/>
    </location>
</feature>
<dbReference type="Proteomes" id="UP000662857">
    <property type="component" value="Chromosome"/>
</dbReference>
<name>A0A895YBM9_9ACTN</name>
<keyword evidence="2" id="KW-0238">DNA-binding</keyword>
<evidence type="ECO:0000256" key="3">
    <source>
        <dbReference type="ARBA" id="ARBA00023163"/>
    </source>
</evidence>
<evidence type="ECO:0000256" key="4">
    <source>
        <dbReference type="SAM" id="MobiDB-lite"/>
    </source>
</evidence>
<dbReference type="Gene3D" id="1.10.10.10">
    <property type="entry name" value="Winged helix-like DNA-binding domain superfamily/Winged helix DNA-binding domain"/>
    <property type="match status" value="1"/>
</dbReference>
<dbReference type="InterPro" id="IPR036390">
    <property type="entry name" value="WH_DNA-bd_sf"/>
</dbReference>
<dbReference type="Pfam" id="PF09339">
    <property type="entry name" value="HTH_IclR"/>
    <property type="match status" value="1"/>
</dbReference>
<dbReference type="RefSeq" id="WP_239674770.1">
    <property type="nucleotide sequence ID" value="NZ_CP070499.1"/>
</dbReference>
<sequence>MSRAVPAVSRALDILELLGEQPALAAPEIAARLGLPRTTVHELLHTLSARGYLVTEASNPLRYRLGGRLCHLGGHAAAGLDLTTEAGSAARRVAAECGETAHVAVLEGIEVVYIAKQDSAHPVRMVSAVGRRLPAHCTAVGKVLLAALPEAAVAERYPAGQPLPGLTERSIRDLPTLHAALRTVRADGIALDDCEANESVGCVAAPVTDHTGAVVAGLSISVPTPRWSAARRTELSELVRQGAQELSLRLGTARADHRGQPPQRGRRQQVPGGVTLQQTVGLAQGRPLTHRPDQGTGREQQQRDADGPAQPGPPPCPPQPQPDRGHR</sequence>
<dbReference type="InterPro" id="IPR014757">
    <property type="entry name" value="Tscrpt_reg_IclR_C"/>
</dbReference>
<proteinExistence type="predicted"/>
<accession>A0A895YBM9</accession>
<dbReference type="EMBL" id="CP070499">
    <property type="protein sequence ID" value="QSB12729.1"/>
    <property type="molecule type" value="Genomic_DNA"/>
</dbReference>
<dbReference type="PROSITE" id="PS51078">
    <property type="entry name" value="ICLR_ED"/>
    <property type="match status" value="1"/>
</dbReference>
<feature type="domain" description="IclR-ED" evidence="6">
    <location>
        <begin position="68"/>
        <end position="252"/>
    </location>
</feature>
<dbReference type="GO" id="GO:0003700">
    <property type="term" value="F:DNA-binding transcription factor activity"/>
    <property type="evidence" value="ECO:0007669"/>
    <property type="project" value="TreeGrafter"/>
</dbReference>
<dbReference type="SUPFAM" id="SSF55781">
    <property type="entry name" value="GAF domain-like"/>
    <property type="match status" value="1"/>
</dbReference>
<dbReference type="InterPro" id="IPR050707">
    <property type="entry name" value="HTH_MetabolicPath_Reg"/>
</dbReference>
<evidence type="ECO:0000256" key="1">
    <source>
        <dbReference type="ARBA" id="ARBA00023015"/>
    </source>
</evidence>
<protein>
    <submittedName>
        <fullName evidence="7">IclR family transcriptional regulator</fullName>
    </submittedName>
</protein>